<organism evidence="3 4">
    <name type="scientific">Rhizopus stolonifer</name>
    <name type="common">Rhizopus nigricans</name>
    <dbReference type="NCBI Taxonomy" id="4846"/>
    <lineage>
        <taxon>Eukaryota</taxon>
        <taxon>Fungi</taxon>
        <taxon>Fungi incertae sedis</taxon>
        <taxon>Mucoromycota</taxon>
        <taxon>Mucoromycotina</taxon>
        <taxon>Mucoromycetes</taxon>
        <taxon>Mucorales</taxon>
        <taxon>Mucorineae</taxon>
        <taxon>Rhizopodaceae</taxon>
        <taxon>Rhizopus</taxon>
    </lineage>
</organism>
<keyword evidence="4" id="KW-1185">Reference proteome</keyword>
<comment type="caution">
    <text evidence="3">The sequence shown here is derived from an EMBL/GenBank/DDBJ whole genome shotgun (WGS) entry which is preliminary data.</text>
</comment>
<accession>A0A367J281</accession>
<dbReference type="GO" id="GO:0005737">
    <property type="term" value="C:cytoplasm"/>
    <property type="evidence" value="ECO:0007669"/>
    <property type="project" value="TreeGrafter"/>
</dbReference>
<evidence type="ECO:0000313" key="3">
    <source>
        <dbReference type="EMBL" id="RCH84035.1"/>
    </source>
</evidence>
<dbReference type="Gene3D" id="1.25.40.990">
    <property type="match status" value="1"/>
</dbReference>
<dbReference type="GO" id="GO:0070390">
    <property type="term" value="C:transcription export complex 2"/>
    <property type="evidence" value="ECO:0007669"/>
    <property type="project" value="TreeGrafter"/>
</dbReference>
<dbReference type="OrthoDB" id="264795at2759"/>
<feature type="non-terminal residue" evidence="3">
    <location>
        <position position="646"/>
    </location>
</feature>
<keyword evidence="1" id="KW-0175">Coiled coil</keyword>
<dbReference type="InterPro" id="IPR005062">
    <property type="entry name" value="SAC3/GANP/THP3_conserved"/>
</dbReference>
<evidence type="ECO:0000313" key="4">
    <source>
        <dbReference type="Proteomes" id="UP000253551"/>
    </source>
</evidence>
<protein>
    <recommendedName>
        <fullName evidence="2">SAC3/GANP/THP3 conserved domain-containing protein</fullName>
    </recommendedName>
</protein>
<name>A0A367J281_RHIST</name>
<evidence type="ECO:0000256" key="1">
    <source>
        <dbReference type="SAM" id="Coils"/>
    </source>
</evidence>
<dbReference type="Pfam" id="PF03399">
    <property type="entry name" value="SAC3_GANP"/>
    <property type="match status" value="1"/>
</dbReference>
<dbReference type="PANTHER" id="PTHR12436:SF3">
    <property type="entry name" value="GERMINAL-CENTER ASSOCIATED NUCLEAR PROTEIN"/>
    <property type="match status" value="1"/>
</dbReference>
<feature type="coiled-coil region" evidence="1">
    <location>
        <begin position="254"/>
        <end position="369"/>
    </location>
</feature>
<dbReference type="AlphaFoldDB" id="A0A367J281"/>
<dbReference type="GO" id="GO:0006406">
    <property type="term" value="P:mRNA export from nucleus"/>
    <property type="evidence" value="ECO:0007669"/>
    <property type="project" value="TreeGrafter"/>
</dbReference>
<proteinExistence type="predicted"/>
<reference evidence="3 4" key="1">
    <citation type="journal article" date="2018" name="G3 (Bethesda)">
        <title>Phylogenetic and Phylogenomic Definition of Rhizopus Species.</title>
        <authorList>
            <person name="Gryganskyi A.P."/>
            <person name="Golan J."/>
            <person name="Dolatabadi S."/>
            <person name="Mondo S."/>
            <person name="Robb S."/>
            <person name="Idnurm A."/>
            <person name="Muszewska A."/>
            <person name="Steczkiewicz K."/>
            <person name="Masonjones S."/>
            <person name="Liao H.L."/>
            <person name="Gajdeczka M.T."/>
            <person name="Anike F."/>
            <person name="Vuek A."/>
            <person name="Anishchenko I.M."/>
            <person name="Voigt K."/>
            <person name="de Hoog G.S."/>
            <person name="Smith M.E."/>
            <person name="Heitman J."/>
            <person name="Vilgalys R."/>
            <person name="Stajich J.E."/>
        </authorList>
    </citation>
    <scope>NUCLEOTIDE SEQUENCE [LARGE SCALE GENOMIC DNA]</scope>
    <source>
        <strain evidence="3 4">LSU 92-RS-03</strain>
    </source>
</reference>
<dbReference type="PANTHER" id="PTHR12436">
    <property type="entry name" value="80 KDA MCM3-ASSOCIATED PROTEIN"/>
    <property type="match status" value="1"/>
</dbReference>
<dbReference type="STRING" id="4846.A0A367J281"/>
<gene>
    <name evidence="3" type="ORF">CU098_004809</name>
</gene>
<sequence>MEFYEDLREEGIETPNEAEFRAYYILTHIRDKDVVKQTMTQPVHVFKHPHIQLALKFYAMAQRNNEIEETSSRRNKAENALASKNSYASFFKWIASPKTPFLMACLLETHFPEVRKGAMKAMNVGYMMRAAGVEASFVQNVLCYDSLAQCLQEAKHYGIGMDMSLEEPTLLFGQRHHETRVHVFLEPLSYLTQKKSSLVDLKKGGQSFRSIVNGVDMPVAAPAHTPNVPVSAFQPTASRTLDMAEKSKKAKEAAAEQKKKIELVAEARRQAEKAEAKAAEERRKLEAFIEQKRQEQLLQEKTRLVQEAAERQKQMELKRKEELEMREQLRRKQEEAERQRMIEEQQRKEAEERRIKKMEEERLKKLKQDTARKMMEELLKQVIKEETARIVRNQTRVRKILEKKASIWASRARARISKRNSKIDLLKSKHVFSWSVVRHHPYFRPSFLKNGAPKLEDEEEIKKKARQSLIAEQMALEKNTIVDNQMVWKTENFSNNIYPQIWSQVDEFRRNHPSLLKKLNWQLLISAENKQLQSSTWYRSKFGLDNEFLRRIGIYDKYDVTCRMVCKETNPITRHIAEEVGGVVFSLAELDTRTKSKEEMQIYWNKSAARLTSLIQDIGKHNPTATFPILITYFPDGTDTSETLKK</sequence>
<dbReference type="Proteomes" id="UP000253551">
    <property type="component" value="Unassembled WGS sequence"/>
</dbReference>
<feature type="domain" description="SAC3/GANP/THP3 conserved" evidence="2">
    <location>
        <begin position="1"/>
        <end position="161"/>
    </location>
</feature>
<evidence type="ECO:0000259" key="2">
    <source>
        <dbReference type="Pfam" id="PF03399"/>
    </source>
</evidence>
<dbReference type="EMBL" id="PJQM01004561">
    <property type="protein sequence ID" value="RCH84035.1"/>
    <property type="molecule type" value="Genomic_DNA"/>
</dbReference>
<dbReference type="InterPro" id="IPR045107">
    <property type="entry name" value="SAC3/GANP/THP3"/>
</dbReference>